<name>A0A0S7WJ39_UNCT6</name>
<feature type="domain" description="Alanine dehydrogenase/pyridine nucleotide transhydrogenase NAD(H)-binding" evidence="4">
    <location>
        <begin position="156"/>
        <end position="303"/>
    </location>
</feature>
<dbReference type="CDD" id="cd05305">
    <property type="entry name" value="L-AlaDH"/>
    <property type="match status" value="1"/>
</dbReference>
<dbReference type="PANTHER" id="PTHR42795:SF1">
    <property type="entry name" value="ALANINE DEHYDROGENASE"/>
    <property type="match status" value="1"/>
</dbReference>
<dbReference type="Pfam" id="PF05222">
    <property type="entry name" value="AlaDh_PNT_N"/>
    <property type="match status" value="1"/>
</dbReference>
<dbReference type="InterPro" id="IPR036291">
    <property type="entry name" value="NAD(P)-bd_dom_sf"/>
</dbReference>
<dbReference type="GO" id="GO:0000286">
    <property type="term" value="F:alanine dehydrogenase activity"/>
    <property type="evidence" value="ECO:0007669"/>
    <property type="project" value="UniProtKB-EC"/>
</dbReference>
<dbReference type="SMART" id="SM01003">
    <property type="entry name" value="AlaDh_PNT_N"/>
    <property type="match status" value="1"/>
</dbReference>
<dbReference type="Proteomes" id="UP000051124">
    <property type="component" value="Unassembled WGS sequence"/>
</dbReference>
<evidence type="ECO:0000313" key="7">
    <source>
        <dbReference type="Proteomes" id="UP000051124"/>
    </source>
</evidence>
<evidence type="ECO:0000256" key="2">
    <source>
        <dbReference type="ARBA" id="ARBA00012897"/>
    </source>
</evidence>
<feature type="domain" description="Alanine dehydrogenase/pyridine nucleotide transhydrogenase N-terminal" evidence="5">
    <location>
        <begin position="4"/>
        <end position="142"/>
    </location>
</feature>
<keyword evidence="3" id="KW-0560">Oxidoreductase</keyword>
<dbReference type="GO" id="GO:0042853">
    <property type="term" value="P:L-alanine catabolic process"/>
    <property type="evidence" value="ECO:0007669"/>
    <property type="project" value="InterPro"/>
</dbReference>
<dbReference type="SMART" id="SM01002">
    <property type="entry name" value="AlaDh_PNT_C"/>
    <property type="match status" value="1"/>
</dbReference>
<dbReference type="Pfam" id="PF01262">
    <property type="entry name" value="AlaDh_PNT_C"/>
    <property type="match status" value="1"/>
</dbReference>
<evidence type="ECO:0000256" key="3">
    <source>
        <dbReference type="ARBA" id="ARBA00023002"/>
    </source>
</evidence>
<dbReference type="InterPro" id="IPR008141">
    <property type="entry name" value="Ala_DH"/>
</dbReference>
<dbReference type="GO" id="GO:0005886">
    <property type="term" value="C:plasma membrane"/>
    <property type="evidence" value="ECO:0007669"/>
    <property type="project" value="TreeGrafter"/>
</dbReference>
<protein>
    <recommendedName>
        <fullName evidence="2">alanine dehydrogenase</fullName>
        <ecNumber evidence="2">1.4.1.1</ecNumber>
    </recommendedName>
</protein>
<dbReference type="InterPro" id="IPR007886">
    <property type="entry name" value="AlaDH/PNT_N"/>
</dbReference>
<reference evidence="6 7" key="1">
    <citation type="journal article" date="2015" name="Microbiome">
        <title>Genomic resolution of linkages in carbon, nitrogen, and sulfur cycling among widespread estuary sediment bacteria.</title>
        <authorList>
            <person name="Baker B.J."/>
            <person name="Lazar C.S."/>
            <person name="Teske A.P."/>
            <person name="Dick G.J."/>
        </authorList>
    </citation>
    <scope>NUCLEOTIDE SEQUENCE [LARGE SCALE GENOMIC DNA]</scope>
    <source>
        <strain evidence="6">DG_26</strain>
    </source>
</reference>
<accession>A0A0S7WJ39</accession>
<comment type="caution">
    <text evidence="6">The sequence shown here is derived from an EMBL/GenBank/DDBJ whole genome shotgun (WGS) entry which is preliminary data.</text>
</comment>
<organism evidence="6 7">
    <name type="scientific">candidate division TA06 bacterium DG_26</name>
    <dbReference type="NCBI Taxonomy" id="1703771"/>
    <lineage>
        <taxon>Bacteria</taxon>
        <taxon>Bacteria division TA06</taxon>
    </lineage>
</organism>
<evidence type="ECO:0000256" key="1">
    <source>
        <dbReference type="ARBA" id="ARBA00005689"/>
    </source>
</evidence>
<dbReference type="EMBL" id="LIZT01000031">
    <property type="protein sequence ID" value="KPJ50079.1"/>
    <property type="molecule type" value="Genomic_DNA"/>
</dbReference>
<dbReference type="EC" id="1.4.1.1" evidence="2"/>
<evidence type="ECO:0000259" key="4">
    <source>
        <dbReference type="SMART" id="SM01002"/>
    </source>
</evidence>
<dbReference type="AlphaFoldDB" id="A0A0S7WJ39"/>
<dbReference type="PATRIC" id="fig|1703771.3.peg.1130"/>
<proteinExistence type="inferred from homology"/>
<dbReference type="PANTHER" id="PTHR42795">
    <property type="entry name" value="ALANINE DEHYDROGENASE"/>
    <property type="match status" value="1"/>
</dbReference>
<sequence length="378" mass="41436">MRIGIPKELRSPWGSEERRVGLSPPAVRELTAAEHELFVESEGGKGAGFADEEYRKAGASVLYARDEVYKRSDLVVKVGPLVKQDWQVLRDQQTIMGFLYLEIATKELLSVLIQKKITTIGYEGIQRPDGVYPILRPMSRIAGKLAVQIAGRLLESSEFGGRGILLGGLPGIPPAEIAILGAGILGTCAAQSFCGVGANVYVLDKDPVRLEEVEKLASGKIVTILYNRQNLRKVCRFADVLVSCVRVPHARTPRLVTREMVKEMKKGAVILEFSIPEGGCVETARLTPREDYVYVEEDVLHFCVPNVPTFVARTATYALTNALLPYLLLMAEKGVKGALKECADLRKGVQTLDGNLTSEPARGGELPYAEVDMLLQKE</sequence>
<dbReference type="InterPro" id="IPR007698">
    <property type="entry name" value="AlaDH/PNT_NAD(H)-bd"/>
</dbReference>
<dbReference type="Gene3D" id="3.40.50.720">
    <property type="entry name" value="NAD(P)-binding Rossmann-like Domain"/>
    <property type="match status" value="2"/>
</dbReference>
<dbReference type="SUPFAM" id="SSF52283">
    <property type="entry name" value="Formate/glycerate dehydrogenase catalytic domain-like"/>
    <property type="match status" value="1"/>
</dbReference>
<dbReference type="SUPFAM" id="SSF51735">
    <property type="entry name" value="NAD(P)-binding Rossmann-fold domains"/>
    <property type="match status" value="1"/>
</dbReference>
<evidence type="ECO:0000259" key="5">
    <source>
        <dbReference type="SMART" id="SM01003"/>
    </source>
</evidence>
<gene>
    <name evidence="6" type="ORF">AMJ40_03820</name>
</gene>
<comment type="similarity">
    <text evidence="1">Belongs to the AlaDH/PNT family.</text>
</comment>
<evidence type="ECO:0000313" key="6">
    <source>
        <dbReference type="EMBL" id="KPJ50079.1"/>
    </source>
</evidence>